<evidence type="ECO:0000256" key="4">
    <source>
        <dbReference type="ARBA" id="ARBA00023242"/>
    </source>
</evidence>
<dbReference type="AlphaFoldDB" id="A0A087TW73"/>
<name>A0A087TW73_STEMI</name>
<accession>A0A087TW73</accession>
<feature type="non-terminal residue" evidence="5">
    <location>
        <position position="126"/>
    </location>
</feature>
<dbReference type="STRING" id="407821.A0A087TW73"/>
<evidence type="ECO:0000313" key="5">
    <source>
        <dbReference type="EMBL" id="KFM69362.1"/>
    </source>
</evidence>
<dbReference type="GO" id="GO:0016180">
    <property type="term" value="P:snRNA processing"/>
    <property type="evidence" value="ECO:0007669"/>
    <property type="project" value="InterPro"/>
</dbReference>
<dbReference type="Pfam" id="PF21045">
    <property type="entry name" value="INT10"/>
    <property type="match status" value="1"/>
</dbReference>
<dbReference type="Proteomes" id="UP000054359">
    <property type="component" value="Unassembled WGS sequence"/>
</dbReference>
<dbReference type="InterPro" id="IPR026164">
    <property type="entry name" value="Int_cplx_su10"/>
</dbReference>
<evidence type="ECO:0000256" key="2">
    <source>
        <dbReference type="ARBA" id="ARBA00010391"/>
    </source>
</evidence>
<evidence type="ECO:0000256" key="3">
    <source>
        <dbReference type="ARBA" id="ARBA00016811"/>
    </source>
</evidence>
<proteinExistence type="inferred from homology"/>
<gene>
    <name evidence="5" type="ORF">X975_25443</name>
</gene>
<keyword evidence="6" id="KW-1185">Reference proteome</keyword>
<evidence type="ECO:0000256" key="1">
    <source>
        <dbReference type="ARBA" id="ARBA00004123"/>
    </source>
</evidence>
<evidence type="ECO:0000313" key="6">
    <source>
        <dbReference type="Proteomes" id="UP000054359"/>
    </source>
</evidence>
<dbReference type="GO" id="GO:0032039">
    <property type="term" value="C:integrator complex"/>
    <property type="evidence" value="ECO:0007669"/>
    <property type="project" value="InterPro"/>
</dbReference>
<reference evidence="5 6" key="1">
    <citation type="submission" date="2013-11" db="EMBL/GenBank/DDBJ databases">
        <title>Genome sequencing of Stegodyphus mimosarum.</title>
        <authorList>
            <person name="Bechsgaard J."/>
        </authorList>
    </citation>
    <scope>NUCLEOTIDE SEQUENCE [LARGE SCALE GENOMIC DNA]</scope>
</reference>
<dbReference type="PANTHER" id="PTHR16055">
    <property type="entry name" value="INTEGRATOR COMPLEX SUBUNIT 10"/>
    <property type="match status" value="1"/>
</dbReference>
<dbReference type="PANTHER" id="PTHR16055:SF2">
    <property type="entry name" value="INTEGRATOR COMPLEX SUBUNIT 10"/>
    <property type="match status" value="1"/>
</dbReference>
<comment type="similarity">
    <text evidence="2">Belongs to the Integrator subunit 10 family.</text>
</comment>
<keyword evidence="4" id="KW-0539">Nucleus</keyword>
<organism evidence="5 6">
    <name type="scientific">Stegodyphus mimosarum</name>
    <name type="common">African social velvet spider</name>
    <dbReference type="NCBI Taxonomy" id="407821"/>
    <lineage>
        <taxon>Eukaryota</taxon>
        <taxon>Metazoa</taxon>
        <taxon>Ecdysozoa</taxon>
        <taxon>Arthropoda</taxon>
        <taxon>Chelicerata</taxon>
        <taxon>Arachnida</taxon>
        <taxon>Araneae</taxon>
        <taxon>Araneomorphae</taxon>
        <taxon>Entelegynae</taxon>
        <taxon>Eresoidea</taxon>
        <taxon>Eresidae</taxon>
        <taxon>Stegodyphus</taxon>
    </lineage>
</organism>
<dbReference type="EMBL" id="KK117023">
    <property type="protein sequence ID" value="KFM69362.1"/>
    <property type="molecule type" value="Genomic_DNA"/>
</dbReference>
<dbReference type="OrthoDB" id="18145at2759"/>
<comment type="subcellular location">
    <subcellularLocation>
        <location evidence="1">Nucleus</location>
    </subcellularLocation>
</comment>
<protein>
    <recommendedName>
        <fullName evidence="3">Integrator complex subunit 10</fullName>
    </recommendedName>
</protein>
<sequence>MSLGYLLVLMQYDLDHQYDMLHKCIDAIKKAKSFSFQKFFNYIINVDILEEISYLTTTTGGNVNLEILSTPTFQASKQRAVTRGVNKGARDDLKQAFVNQMARCYDNLDDLFIEFIKEEHSFLLLP</sequence>